<dbReference type="PANTHER" id="PTHR47036">
    <property type="entry name" value="COBALT-FACTOR III C(17)-METHYLTRANSFERASE-RELATED"/>
    <property type="match status" value="1"/>
</dbReference>
<keyword evidence="4 7" id="KW-0808">Transferase</keyword>
<keyword evidence="8" id="KW-1185">Reference proteome</keyword>
<dbReference type="InterPro" id="IPR035996">
    <property type="entry name" value="4pyrrol_Methylase_sf"/>
</dbReference>
<dbReference type="InterPro" id="IPR014777">
    <property type="entry name" value="4pyrrole_Mease_sub1"/>
</dbReference>
<dbReference type="PANTHER" id="PTHR47036:SF1">
    <property type="entry name" value="COBALT-FACTOR III C(17)-METHYLTRANSFERASE-RELATED"/>
    <property type="match status" value="1"/>
</dbReference>
<evidence type="ECO:0000256" key="4">
    <source>
        <dbReference type="ARBA" id="ARBA00022679"/>
    </source>
</evidence>
<gene>
    <name evidence="7" type="primary">cobJ</name>
    <name evidence="7" type="ORF">INP51_03180</name>
</gene>
<reference evidence="7 8" key="1">
    <citation type="submission" date="2020-10" db="EMBL/GenBank/DDBJ databases">
        <title>Blautia liquoris sp.nov., isolated from the mud in a fermentation cellar used for the production of Chinese strong-flavoured liquor.</title>
        <authorList>
            <person name="Lu L."/>
        </authorList>
    </citation>
    <scope>NUCLEOTIDE SEQUENCE [LARGE SCALE GENOMIC DNA]</scope>
    <source>
        <strain evidence="7 8">LZLJ-3</strain>
    </source>
</reference>
<proteinExistence type="predicted"/>
<dbReference type="AlphaFoldDB" id="A0A7M2RKW3"/>
<dbReference type="InterPro" id="IPR014776">
    <property type="entry name" value="4pyrrole_Mease_sub2"/>
</dbReference>
<organism evidence="7 8">
    <name type="scientific">Blautia liquoris</name>
    <dbReference type="NCBI Taxonomy" id="2779518"/>
    <lineage>
        <taxon>Bacteria</taxon>
        <taxon>Bacillati</taxon>
        <taxon>Bacillota</taxon>
        <taxon>Clostridia</taxon>
        <taxon>Lachnospirales</taxon>
        <taxon>Lachnospiraceae</taxon>
        <taxon>Blautia</taxon>
    </lineage>
</organism>
<dbReference type="Pfam" id="PF00590">
    <property type="entry name" value="TP_methylase"/>
    <property type="match status" value="1"/>
</dbReference>
<protein>
    <submittedName>
        <fullName evidence="7">Precorrin-3B C(17)-methyltransferase</fullName>
        <ecNumber evidence="7">2.1.1.131</ecNumber>
    </submittedName>
</protein>
<sequence length="243" mass="26856">MNKIYVVGIGPGAYEKMTIEADRALQSSDMIIGYTVYVDLVKEHYPTKIFLTTPMKKEVDRCMMAFEEAKKGHVVSMICSGDTGVYGMAGLMYEIGEKYPDVELKIIPGVTAALAGAAVLGAPLIHDFCLISLSDLLTPKEKIKSRLLHASEADFVICLYNPSSKKRSGYLRWACDLMMEYKSEDTVCGIVKNIGREKESVLLLSLSQLKNTDVDMFTTVFIGNSQTKQVDGHMVTPRGYKGV</sequence>
<dbReference type="GO" id="GO:0032259">
    <property type="term" value="P:methylation"/>
    <property type="evidence" value="ECO:0007669"/>
    <property type="project" value="UniProtKB-KW"/>
</dbReference>
<dbReference type="RefSeq" id="WP_193736300.1">
    <property type="nucleotide sequence ID" value="NZ_CP063304.1"/>
</dbReference>
<dbReference type="Proteomes" id="UP000593601">
    <property type="component" value="Chromosome"/>
</dbReference>
<dbReference type="Gene3D" id="3.40.1010.10">
    <property type="entry name" value="Cobalt-precorrin-4 Transmethylase, Domain 1"/>
    <property type="match status" value="1"/>
</dbReference>
<dbReference type="EMBL" id="CP063304">
    <property type="protein sequence ID" value="QOV19980.1"/>
    <property type="molecule type" value="Genomic_DNA"/>
</dbReference>
<keyword evidence="3 7" id="KW-0489">Methyltransferase</keyword>
<dbReference type="NCBIfam" id="TIGR01466">
    <property type="entry name" value="cobJ_cbiH"/>
    <property type="match status" value="1"/>
</dbReference>
<dbReference type="Gene3D" id="3.30.950.10">
    <property type="entry name" value="Methyltransferase, Cobalt-precorrin-4 Transmethylase, Domain 2"/>
    <property type="match status" value="1"/>
</dbReference>
<evidence type="ECO:0000313" key="8">
    <source>
        <dbReference type="Proteomes" id="UP000593601"/>
    </source>
</evidence>
<evidence type="ECO:0000259" key="6">
    <source>
        <dbReference type="Pfam" id="PF00590"/>
    </source>
</evidence>
<dbReference type="InterPro" id="IPR000878">
    <property type="entry name" value="4pyrrol_Mease"/>
</dbReference>
<dbReference type="InterPro" id="IPR051810">
    <property type="entry name" value="Precorrin_MeTrfase"/>
</dbReference>
<evidence type="ECO:0000256" key="3">
    <source>
        <dbReference type="ARBA" id="ARBA00022603"/>
    </source>
</evidence>
<dbReference type="UniPathway" id="UPA00148"/>
<dbReference type="CDD" id="cd11646">
    <property type="entry name" value="Precorrin_3B_C17_MT"/>
    <property type="match status" value="1"/>
</dbReference>
<accession>A0A7M2RKW3</accession>
<name>A0A7M2RKW3_9FIRM</name>
<comment type="pathway">
    <text evidence="1">Cofactor biosynthesis; adenosylcobalamin biosynthesis.</text>
</comment>
<evidence type="ECO:0000256" key="1">
    <source>
        <dbReference type="ARBA" id="ARBA00004953"/>
    </source>
</evidence>
<dbReference type="GO" id="GO:0009236">
    <property type="term" value="P:cobalamin biosynthetic process"/>
    <property type="evidence" value="ECO:0007669"/>
    <property type="project" value="UniProtKB-UniPathway"/>
</dbReference>
<dbReference type="SUPFAM" id="SSF53790">
    <property type="entry name" value="Tetrapyrrole methylase"/>
    <property type="match status" value="1"/>
</dbReference>
<keyword evidence="5" id="KW-0949">S-adenosyl-L-methionine</keyword>
<keyword evidence="2" id="KW-0169">Cobalamin biosynthesis</keyword>
<dbReference type="InterPro" id="IPR006363">
    <property type="entry name" value="Cbl_synth_CobJ/CibH_dom"/>
</dbReference>
<evidence type="ECO:0000256" key="2">
    <source>
        <dbReference type="ARBA" id="ARBA00022573"/>
    </source>
</evidence>
<evidence type="ECO:0000256" key="5">
    <source>
        <dbReference type="ARBA" id="ARBA00022691"/>
    </source>
</evidence>
<dbReference type="KEGG" id="bliq:INP51_03180"/>
<dbReference type="GO" id="GO:0030789">
    <property type="term" value="F:precorrin-3B C17-methyltransferase activity"/>
    <property type="evidence" value="ECO:0007669"/>
    <property type="project" value="UniProtKB-EC"/>
</dbReference>
<feature type="domain" description="Tetrapyrrole methylase" evidence="6">
    <location>
        <begin position="3"/>
        <end position="209"/>
    </location>
</feature>
<evidence type="ECO:0000313" key="7">
    <source>
        <dbReference type="EMBL" id="QOV19980.1"/>
    </source>
</evidence>
<dbReference type="EC" id="2.1.1.131" evidence="7"/>